<feature type="chain" id="PRO_5047352905" evidence="2">
    <location>
        <begin position="22"/>
        <end position="328"/>
    </location>
</feature>
<keyword evidence="2" id="KW-0732">Signal</keyword>
<dbReference type="Gene3D" id="3.40.190.150">
    <property type="entry name" value="Bordetella uptake gene, domain 1"/>
    <property type="match status" value="1"/>
</dbReference>
<dbReference type="PANTHER" id="PTHR42928:SF5">
    <property type="entry name" value="BLR1237 PROTEIN"/>
    <property type="match status" value="1"/>
</dbReference>
<gene>
    <name evidence="3" type="ORF">R9Z33_00765</name>
</gene>
<dbReference type="Gene3D" id="3.40.190.10">
    <property type="entry name" value="Periplasmic binding protein-like II"/>
    <property type="match status" value="1"/>
</dbReference>
<dbReference type="Pfam" id="PF03401">
    <property type="entry name" value="TctC"/>
    <property type="match status" value="1"/>
</dbReference>
<reference evidence="3 4" key="1">
    <citation type="submission" date="2023-11" db="EMBL/GenBank/DDBJ databases">
        <title>Arctic aerobic anoxygenic photoheterotroph Sediminicoccus rosea KRV36 adapts its photosynthesis to long days of polar summer.</title>
        <authorList>
            <person name="Tomasch J."/>
            <person name="Kopejtka K."/>
            <person name="Bily T."/>
            <person name="Gardiner A.T."/>
            <person name="Gardian Z."/>
            <person name="Shivaramu S."/>
            <person name="Koblizek M."/>
            <person name="Engelhardt F."/>
            <person name="Kaftan D."/>
        </authorList>
    </citation>
    <scope>NUCLEOTIDE SEQUENCE [LARGE SCALE GENOMIC DNA]</scope>
    <source>
        <strain evidence="3 4">R-30</strain>
    </source>
</reference>
<sequence length="328" mass="33985">MLNRRAALAAPLALAATPALVTPGLAQPAWRPDRPIRVIIPHAPGGGTDVVTRVLAEAVGTALGQPLVIENRTGGAAGLVGTDLVAKSAPDGYTILVNSSAQAITPALVSRMPYHAVNDFAGIGIIGFAPHVVVVNPNVPARTFQELLALLRANPGRYNLASGGIGSAIHLAGEILRASANVDFQIVQYRGGGPSMLAVLSGEAQMSTPDIPAASSVVRAGSARPLVIAAAERSPAMPDVPTSAEAGLPEFIAEIWFPVLAPARTPPAVLATLSAAFQTAIEQNKRRLTELAVQVRPNFTTSDQVMNYIRAQTERSVALLRAAGVQPE</sequence>
<proteinExistence type="inferred from homology"/>
<evidence type="ECO:0000256" key="1">
    <source>
        <dbReference type="ARBA" id="ARBA00006987"/>
    </source>
</evidence>
<dbReference type="EMBL" id="CP137852">
    <property type="protein sequence ID" value="WPB85418.1"/>
    <property type="molecule type" value="Genomic_DNA"/>
</dbReference>
<dbReference type="InterPro" id="IPR042100">
    <property type="entry name" value="Bug_dom1"/>
</dbReference>
<dbReference type="PIRSF" id="PIRSF017082">
    <property type="entry name" value="YflP"/>
    <property type="match status" value="1"/>
</dbReference>
<dbReference type="SUPFAM" id="SSF53850">
    <property type="entry name" value="Periplasmic binding protein-like II"/>
    <property type="match status" value="1"/>
</dbReference>
<protein>
    <submittedName>
        <fullName evidence="3">Tripartite tricarboxylate transporter substrate-binding protein</fullName>
    </submittedName>
</protein>
<dbReference type="InterPro" id="IPR005064">
    <property type="entry name" value="BUG"/>
</dbReference>
<organism evidence="3 4">
    <name type="scientific">Sediminicoccus rosea</name>
    <dbReference type="NCBI Taxonomy" id="1225128"/>
    <lineage>
        <taxon>Bacteria</taxon>
        <taxon>Pseudomonadati</taxon>
        <taxon>Pseudomonadota</taxon>
        <taxon>Alphaproteobacteria</taxon>
        <taxon>Acetobacterales</taxon>
        <taxon>Roseomonadaceae</taxon>
        <taxon>Sediminicoccus</taxon>
    </lineage>
</organism>
<evidence type="ECO:0000256" key="2">
    <source>
        <dbReference type="SAM" id="SignalP"/>
    </source>
</evidence>
<keyword evidence="4" id="KW-1185">Reference proteome</keyword>
<evidence type="ECO:0000313" key="3">
    <source>
        <dbReference type="EMBL" id="WPB85418.1"/>
    </source>
</evidence>
<dbReference type="Proteomes" id="UP001305521">
    <property type="component" value="Chromosome"/>
</dbReference>
<accession>A0ABZ0PJA5</accession>
<dbReference type="PANTHER" id="PTHR42928">
    <property type="entry name" value="TRICARBOXYLATE-BINDING PROTEIN"/>
    <property type="match status" value="1"/>
</dbReference>
<feature type="signal peptide" evidence="2">
    <location>
        <begin position="1"/>
        <end position="21"/>
    </location>
</feature>
<evidence type="ECO:0000313" key="4">
    <source>
        <dbReference type="Proteomes" id="UP001305521"/>
    </source>
</evidence>
<name>A0ABZ0PJA5_9PROT</name>
<comment type="similarity">
    <text evidence="1">Belongs to the UPF0065 (bug) family.</text>
</comment>
<dbReference type="RefSeq" id="WP_318649387.1">
    <property type="nucleotide sequence ID" value="NZ_CP137852.1"/>
</dbReference>